<protein>
    <submittedName>
        <fullName evidence="1">Uncharacterized protein</fullName>
    </submittedName>
</protein>
<accession>A0A127AWV4</accession>
<dbReference type="RefSeq" id="YP_009302612.1">
    <property type="nucleotide sequence ID" value="NC_031245.1"/>
</dbReference>
<organism evidence="1 2">
    <name type="scientific">Bacillus phage SP-15</name>
    <dbReference type="NCBI Taxonomy" id="1792032"/>
    <lineage>
        <taxon>Viruses</taxon>
        <taxon>Duplodnaviria</taxon>
        <taxon>Heunggongvirae</taxon>
        <taxon>Uroviricota</taxon>
        <taxon>Caudoviricetes</taxon>
        <taxon>Thornevirus</taxon>
        <taxon>Thornevirus SP15</taxon>
    </lineage>
</organism>
<name>A0A127AWV4_9CAUD</name>
<dbReference type="Proteomes" id="UP000203261">
    <property type="component" value="Segment"/>
</dbReference>
<gene>
    <name evidence="1" type="ORF">SP15_222</name>
</gene>
<dbReference type="KEGG" id="vg:29125392"/>
<reference evidence="1 2" key="1">
    <citation type="submission" date="2015-08" db="EMBL/GenBank/DDBJ databases">
        <authorList>
            <person name="Babu N.S."/>
            <person name="Beckwith C.J."/>
            <person name="Beseler K.G."/>
            <person name="Brison A."/>
            <person name="Carone J.V."/>
            <person name="Caskin T.P."/>
            <person name="Diamond M."/>
            <person name="Durham M.E."/>
            <person name="Foxe J.M."/>
            <person name="Go M."/>
            <person name="Henderson B.A."/>
            <person name="Jones I.B."/>
            <person name="McGettigan J.A."/>
            <person name="Micheletti S.J."/>
            <person name="Nasrallah M.E."/>
            <person name="Ortiz D."/>
            <person name="Piller C.R."/>
            <person name="Privatt S.R."/>
            <person name="Schneider S.L."/>
            <person name="Sharp S."/>
            <person name="Smith T.C."/>
            <person name="Stanton J.D."/>
            <person name="Ullery H.E."/>
            <person name="Wilson R.J."/>
            <person name="Serrano M.G."/>
            <person name="Buck G."/>
            <person name="Lee V."/>
            <person name="Wang Y."/>
            <person name="Carvalho R."/>
            <person name="Voegtly L."/>
            <person name="Shi R."/>
            <person name="Duckworth R."/>
            <person name="Johnson A."/>
            <person name="Loviza R."/>
            <person name="Walstead R."/>
            <person name="Shah Z."/>
            <person name="Kiflezghi M."/>
            <person name="Wade K."/>
            <person name="Ball S.L."/>
            <person name="Bradley K.W."/>
            <person name="Asai D.J."/>
            <person name="Bowman C.A."/>
            <person name="Russell D.A."/>
            <person name="Pope W.H."/>
            <person name="Jacobs-Sera D."/>
            <person name="Hendrix R.W."/>
            <person name="Hatfull G.F."/>
        </authorList>
    </citation>
    <scope>NUCLEOTIDE SEQUENCE [LARGE SCALE GENOMIC DNA]</scope>
</reference>
<evidence type="ECO:0000313" key="2">
    <source>
        <dbReference type="Proteomes" id="UP000203261"/>
    </source>
</evidence>
<evidence type="ECO:0000313" key="1">
    <source>
        <dbReference type="EMBL" id="AMM45023.1"/>
    </source>
</evidence>
<sequence>MKIREHLIQTIRTGLRNSRSPFLVARNVAIEAPNGELVVIKYRNSLDIPTDKGTYVELVLHKDSFYAYNEYRGVNLLIKPEHLTSEAFKAYQLLEEYDKEPTCSECGKTPNELTEYINAEGLAPTDYMKSTERSYDENEPNKFTCTKCYFGE</sequence>
<dbReference type="EMBL" id="KT624200">
    <property type="protein sequence ID" value="AMM45023.1"/>
    <property type="molecule type" value="Genomic_DNA"/>
</dbReference>
<dbReference type="GeneID" id="29125392"/>
<keyword evidence="2" id="KW-1185">Reference proteome</keyword>
<proteinExistence type="predicted"/>